<dbReference type="GO" id="GO:0004180">
    <property type="term" value="F:carboxypeptidase activity"/>
    <property type="evidence" value="ECO:0007669"/>
    <property type="project" value="UniProtKB-KW"/>
</dbReference>
<reference evidence="1" key="1">
    <citation type="submission" date="2020-07" db="EMBL/GenBank/DDBJ databases">
        <title>Huge and variable diversity of episymbiotic CPR bacteria and DPANN archaea in groundwater ecosystems.</title>
        <authorList>
            <person name="He C.Y."/>
            <person name="Keren R."/>
            <person name="Whittaker M."/>
            <person name="Farag I.F."/>
            <person name="Doudna J."/>
            <person name="Cate J.H.D."/>
            <person name="Banfield J.F."/>
        </authorList>
    </citation>
    <scope>NUCLEOTIDE SEQUENCE</scope>
    <source>
        <strain evidence="1">NC_groundwater_717_Ag_S-0.2um_59_8</strain>
    </source>
</reference>
<dbReference type="Proteomes" id="UP000741360">
    <property type="component" value="Unassembled WGS sequence"/>
</dbReference>
<comment type="caution">
    <text evidence="1">The sequence shown here is derived from an EMBL/GenBank/DDBJ whole genome shotgun (WGS) entry which is preliminary data.</text>
</comment>
<dbReference type="AlphaFoldDB" id="A0A932GSA1"/>
<name>A0A932GSA1_UNCTE</name>
<dbReference type="EMBL" id="JACPSX010000264">
    <property type="protein sequence ID" value="MBI3016114.1"/>
    <property type="molecule type" value="Genomic_DNA"/>
</dbReference>
<keyword evidence="1" id="KW-0378">Hydrolase</keyword>
<evidence type="ECO:0000313" key="1">
    <source>
        <dbReference type="EMBL" id="MBI3016114.1"/>
    </source>
</evidence>
<accession>A0A932GSA1</accession>
<protein>
    <submittedName>
        <fullName evidence="1">Carboxypeptidase regulatory-like domain-containing protein</fullName>
    </submittedName>
</protein>
<sequence>MTAREDHDTYRLEIPLDASGIWDFKPDQSVKVAVQNRKWSVSSQTVKLDAKGQGIATFTFFANPGALRILVGPENASDEELLGMQTINVELSARQWADRRELKLPPIQIHPYYWYWWLRWCRTFTIRGRILCPDGSPVPGAKVCAYDVDWWWWWSSNQQVGCDTSDATGAFEIKFRWCCGWWPWWWWKYRVWRLEPILAERIVPVLQRDPKLPKLPTPSPAPTLAIFEQLLAEEGVLTRPASTTVDPAVLPSLRDRLLKRLPRVPELEQLRIWPWWPWSPWWDCTPDIVFRVTQDCPQPGTVIVDEGFADVRWDIPTDLTVTLIANERACCIPICHDPKDCPEGNCIVISHACSNQVNNIGGNPGAPATPAGYANPGVAASHGDRPYAGAVPISGVFGDTAGVDYYEFEWAPTAAGPWNPMPPPASGGFARSFWGPQLPAGPVGFHSVPFSFAFISGRNVVQSREHFEANNDPGSWGMTRFWISNRDLLMVWLTENNFANGTYYLRLRGWDLAAGNLVNSRILPLCDTDKDNYLVLTIDNRVVGPASGHPPSVPDHPCGPGTVHLCTLEPDTDFTAVKVIDGDGAVTPVGACTNVDVKKGGNLEIDFMTYDPDGHLAYYTLIATYGENLFVNLLAVGTLSVGAAGPAPAALQKGPTYGAALAQGAAAPTWAGGMLHLSVPVNTAFPEPCCYQLELRAYKRTIAGCNYDFSHNNLSEFTFGVTF</sequence>
<organism evidence="1 2">
    <name type="scientific">Tectimicrobiota bacterium</name>
    <dbReference type="NCBI Taxonomy" id="2528274"/>
    <lineage>
        <taxon>Bacteria</taxon>
        <taxon>Pseudomonadati</taxon>
        <taxon>Nitrospinota/Tectimicrobiota group</taxon>
        <taxon>Candidatus Tectimicrobiota</taxon>
    </lineage>
</organism>
<keyword evidence="1" id="KW-0645">Protease</keyword>
<evidence type="ECO:0000313" key="2">
    <source>
        <dbReference type="Proteomes" id="UP000741360"/>
    </source>
</evidence>
<gene>
    <name evidence="1" type="ORF">HYY65_13875</name>
</gene>
<proteinExistence type="predicted"/>
<keyword evidence="1" id="KW-0121">Carboxypeptidase</keyword>